<gene>
    <name evidence="1" type="primary">pseF</name>
    <name evidence="1" type="ORF">F1193_16600</name>
</gene>
<dbReference type="PANTHER" id="PTHR21485">
    <property type="entry name" value="HAD SUPERFAMILY MEMBERS CMAS AND KDSC"/>
    <property type="match status" value="1"/>
</dbReference>
<dbReference type="Pfam" id="PF02348">
    <property type="entry name" value="CTP_transf_3"/>
    <property type="match status" value="1"/>
</dbReference>
<keyword evidence="2" id="KW-1185">Reference proteome</keyword>
<dbReference type="OrthoDB" id="9805604at2"/>
<comment type="caution">
    <text evidence="1">The sequence shown here is derived from an EMBL/GenBank/DDBJ whole genome shotgun (WGS) entry which is preliminary data.</text>
</comment>
<sequence length="237" mass="26047">MRVAIIPARGGSKRIPRKNIKYFAGKPMIAHSIGAALASGVFDRVIVSTDDAEIAEVAAAFGAEIPFVRPPDLADDHTTTAAVMKHAVAAVSRGEDCCTVACCLYATAPFVTAEALRDGARLLEESGCDYVFTATSYSFPIQRAIRLDPNRRVAMFHPEHMNTRSQDLEEAWHDAGQFYFGKSRAWLDNIPLFGPTATVLALPRHRVQDIDTPEDWRRAELMYNALTEEPPCAPSAR</sequence>
<dbReference type="InterPro" id="IPR020039">
    <property type="entry name" value="PseF"/>
</dbReference>
<dbReference type="NCBIfam" id="TIGR03584">
    <property type="entry name" value="PseF"/>
    <property type="match status" value="1"/>
</dbReference>
<dbReference type="InterPro" id="IPR050793">
    <property type="entry name" value="CMP-NeuNAc_synthase"/>
</dbReference>
<name>A0A5M6HI08_9HYPH</name>
<reference evidence="1 2" key="1">
    <citation type="submission" date="2019-09" db="EMBL/GenBank/DDBJ databases">
        <title>Draft Whole-Genome sequence of Blastochloris sulfoviridis DSM 729.</title>
        <authorList>
            <person name="Meyer T.E."/>
            <person name="Kyndt J.A."/>
        </authorList>
    </citation>
    <scope>NUCLEOTIDE SEQUENCE [LARGE SCALE GENOMIC DNA]</scope>
    <source>
        <strain evidence="1 2">DSM 729</strain>
    </source>
</reference>
<dbReference type="EMBL" id="VWPL01000056">
    <property type="protein sequence ID" value="KAA5595504.1"/>
    <property type="molecule type" value="Genomic_DNA"/>
</dbReference>
<keyword evidence="1" id="KW-0808">Transferase</keyword>
<dbReference type="InterPro" id="IPR003329">
    <property type="entry name" value="Cytidylyl_trans"/>
</dbReference>
<accession>A0A5M6HI08</accession>
<evidence type="ECO:0000313" key="2">
    <source>
        <dbReference type="Proteomes" id="UP000323886"/>
    </source>
</evidence>
<proteinExistence type="predicted"/>
<dbReference type="EC" id="2.7.7.81" evidence="1"/>
<dbReference type="SUPFAM" id="SSF53448">
    <property type="entry name" value="Nucleotide-diphospho-sugar transferases"/>
    <property type="match status" value="1"/>
</dbReference>
<evidence type="ECO:0000313" key="1">
    <source>
        <dbReference type="EMBL" id="KAA5595504.1"/>
    </source>
</evidence>
<dbReference type="Proteomes" id="UP000323886">
    <property type="component" value="Unassembled WGS sequence"/>
</dbReference>
<dbReference type="PANTHER" id="PTHR21485:SF6">
    <property type="entry name" value="N-ACYLNEURAMINATE CYTIDYLYLTRANSFERASE-RELATED"/>
    <property type="match status" value="1"/>
</dbReference>
<organism evidence="1 2">
    <name type="scientific">Blastochloris sulfoviridis</name>
    <dbReference type="NCBI Taxonomy" id="50712"/>
    <lineage>
        <taxon>Bacteria</taxon>
        <taxon>Pseudomonadati</taxon>
        <taxon>Pseudomonadota</taxon>
        <taxon>Alphaproteobacteria</taxon>
        <taxon>Hyphomicrobiales</taxon>
        <taxon>Blastochloridaceae</taxon>
        <taxon>Blastochloris</taxon>
    </lineage>
</organism>
<dbReference type="Gene3D" id="3.90.550.10">
    <property type="entry name" value="Spore Coat Polysaccharide Biosynthesis Protein SpsA, Chain A"/>
    <property type="match status" value="1"/>
</dbReference>
<dbReference type="CDD" id="cd02513">
    <property type="entry name" value="CMP-NeuAc_Synthase"/>
    <property type="match status" value="1"/>
</dbReference>
<keyword evidence="1" id="KW-0548">Nucleotidyltransferase</keyword>
<dbReference type="InterPro" id="IPR029044">
    <property type="entry name" value="Nucleotide-diphossugar_trans"/>
</dbReference>
<dbReference type="AlphaFoldDB" id="A0A5M6HI08"/>
<dbReference type="GO" id="GO:0008781">
    <property type="term" value="F:N-acylneuraminate cytidylyltransferase activity"/>
    <property type="evidence" value="ECO:0007669"/>
    <property type="project" value="TreeGrafter"/>
</dbReference>
<protein>
    <submittedName>
        <fullName evidence="1">Pseudaminic acid cytidylyltransferase</fullName>
        <ecNumber evidence="1">2.7.7.81</ecNumber>
    </submittedName>
</protein>